<comment type="cofactor">
    <cofactor evidence="1 5">
        <name>FAD</name>
        <dbReference type="ChEBI" id="CHEBI:57692"/>
    </cofactor>
</comment>
<keyword evidence="3 5" id="KW-0285">Flavoprotein</keyword>
<organism evidence="9">
    <name type="scientific">Thermorudis peleae</name>
    <dbReference type="NCBI Taxonomy" id="1382356"/>
    <lineage>
        <taxon>Bacteria</taxon>
        <taxon>Pseudomonadati</taxon>
        <taxon>Thermomicrobiota</taxon>
        <taxon>Thermomicrobia</taxon>
        <taxon>Thermomicrobia incertae sedis</taxon>
        <taxon>Thermorudis</taxon>
    </lineage>
</organism>
<dbReference type="SUPFAM" id="SSF47203">
    <property type="entry name" value="Acyl-CoA dehydrogenase C-terminal domain-like"/>
    <property type="match status" value="1"/>
</dbReference>
<dbReference type="Gene3D" id="1.20.140.10">
    <property type="entry name" value="Butyryl-CoA Dehydrogenase, subunit A, domain 3"/>
    <property type="match status" value="1"/>
</dbReference>
<reference evidence="9" key="1">
    <citation type="journal article" date="2020" name="mSystems">
        <title>Genome- and Community-Level Interaction Insights into Carbon Utilization and Element Cycling Functions of Hydrothermarchaeota in Hydrothermal Sediment.</title>
        <authorList>
            <person name="Zhou Z."/>
            <person name="Liu Y."/>
            <person name="Xu W."/>
            <person name="Pan J."/>
            <person name="Luo Z.H."/>
            <person name="Li M."/>
        </authorList>
    </citation>
    <scope>NUCLEOTIDE SEQUENCE [LARGE SCALE GENOMIC DNA]</scope>
    <source>
        <strain evidence="9">SpSt-210</strain>
    </source>
</reference>
<evidence type="ECO:0000256" key="2">
    <source>
        <dbReference type="ARBA" id="ARBA00009347"/>
    </source>
</evidence>
<name>A0A831TEK9_9BACT</name>
<protein>
    <submittedName>
        <fullName evidence="9">Acyl-CoA dehydrogenase</fullName>
    </submittedName>
</protein>
<dbReference type="InterPro" id="IPR013786">
    <property type="entry name" value="AcylCoA_DH/ox_N"/>
</dbReference>
<feature type="domain" description="Acyl-CoA oxidase/dehydrogenase middle" evidence="7">
    <location>
        <begin position="126"/>
        <end position="228"/>
    </location>
</feature>
<evidence type="ECO:0000256" key="5">
    <source>
        <dbReference type="RuleBase" id="RU362125"/>
    </source>
</evidence>
<proteinExistence type="inferred from homology"/>
<gene>
    <name evidence="9" type="ORF">ENP34_05845</name>
</gene>
<dbReference type="PANTHER" id="PTHR43884:SF12">
    <property type="entry name" value="ISOVALERYL-COA DEHYDROGENASE, MITOCHONDRIAL-RELATED"/>
    <property type="match status" value="1"/>
</dbReference>
<dbReference type="GO" id="GO:0003995">
    <property type="term" value="F:acyl-CoA dehydrogenase activity"/>
    <property type="evidence" value="ECO:0007669"/>
    <property type="project" value="TreeGrafter"/>
</dbReference>
<dbReference type="InterPro" id="IPR009100">
    <property type="entry name" value="AcylCoA_DH/oxidase_NM_dom_sf"/>
</dbReference>
<evidence type="ECO:0000313" key="9">
    <source>
        <dbReference type="EMBL" id="HEG90946.1"/>
    </source>
</evidence>
<feature type="domain" description="Acyl-CoA dehydrogenase/oxidase C-terminal" evidence="6">
    <location>
        <begin position="241"/>
        <end position="392"/>
    </location>
</feature>
<dbReference type="CDD" id="cd00567">
    <property type="entry name" value="ACAD"/>
    <property type="match status" value="1"/>
</dbReference>
<keyword evidence="4 5" id="KW-0274">FAD</keyword>
<dbReference type="InterPro" id="IPR006091">
    <property type="entry name" value="Acyl-CoA_Oxase/DH_mid-dom"/>
</dbReference>
<dbReference type="PANTHER" id="PTHR43884">
    <property type="entry name" value="ACYL-COA DEHYDROGENASE"/>
    <property type="match status" value="1"/>
</dbReference>
<evidence type="ECO:0000256" key="1">
    <source>
        <dbReference type="ARBA" id="ARBA00001974"/>
    </source>
</evidence>
<dbReference type="SUPFAM" id="SSF56645">
    <property type="entry name" value="Acyl-CoA dehydrogenase NM domain-like"/>
    <property type="match status" value="1"/>
</dbReference>
<sequence>MTAQGFALSEEHRMVRATVEELLHRLRPQREAYFHAIFDEMYFPDELWDRMAELGLFGALVPEEYGGTGLGLLTMTIALEAFASEGLGNTMAMVTAMDTMAIVRAGTPEQKRRWLPDIAAGKLCLAFAITEPDAGTNSFRISTLARRDGDGYRLSGQKAWITGVDRSQAMLVVARTIPYEEVIARGLPPRHGLSLFMVDTQAPGLTVQPMDTVGIEGFRQFFVFFDEVPVPERDRIGPEHEGLAALFDALNAERILTAALCLGMTEFALRQAAEYARERRIFGDTPIGAYQAVQHPLARLTVLQEAARLLTYQAATAFDQGLPSRQVGLQAAMAKYLASEIAFEALDRAIQTHGGNGFVKGYHLIQMLAPARLFKTAPINNEMLLNYIAEHALGLPRSY</sequence>
<dbReference type="GO" id="GO:0050660">
    <property type="term" value="F:flavin adenine dinucleotide binding"/>
    <property type="evidence" value="ECO:0007669"/>
    <property type="project" value="InterPro"/>
</dbReference>
<dbReference type="InterPro" id="IPR037069">
    <property type="entry name" value="AcylCoA_DH/ox_N_sf"/>
</dbReference>
<dbReference type="Gene3D" id="1.10.540.10">
    <property type="entry name" value="Acyl-CoA dehydrogenase/oxidase, N-terminal domain"/>
    <property type="match status" value="1"/>
</dbReference>
<dbReference type="AlphaFoldDB" id="A0A831TEK9"/>
<dbReference type="InterPro" id="IPR009075">
    <property type="entry name" value="AcylCo_DH/oxidase_C"/>
</dbReference>
<evidence type="ECO:0000256" key="3">
    <source>
        <dbReference type="ARBA" id="ARBA00022630"/>
    </source>
</evidence>
<dbReference type="PIRSF" id="PIRSF016578">
    <property type="entry name" value="HsaA"/>
    <property type="match status" value="1"/>
</dbReference>
<evidence type="ECO:0000259" key="7">
    <source>
        <dbReference type="Pfam" id="PF02770"/>
    </source>
</evidence>
<dbReference type="Gene3D" id="2.40.110.10">
    <property type="entry name" value="Butyryl-CoA Dehydrogenase, subunit A, domain 2"/>
    <property type="match status" value="1"/>
</dbReference>
<feature type="domain" description="Acyl-CoA dehydrogenase/oxidase N-terminal" evidence="8">
    <location>
        <begin position="9"/>
        <end position="122"/>
    </location>
</feature>
<dbReference type="EMBL" id="DSIY01000142">
    <property type="protein sequence ID" value="HEG90946.1"/>
    <property type="molecule type" value="Genomic_DNA"/>
</dbReference>
<accession>A0A831TEK9</accession>
<comment type="caution">
    <text evidence="9">The sequence shown here is derived from an EMBL/GenBank/DDBJ whole genome shotgun (WGS) entry which is preliminary data.</text>
</comment>
<evidence type="ECO:0000259" key="8">
    <source>
        <dbReference type="Pfam" id="PF02771"/>
    </source>
</evidence>
<comment type="similarity">
    <text evidence="2 5">Belongs to the acyl-CoA dehydrogenase family.</text>
</comment>
<dbReference type="Pfam" id="PF02770">
    <property type="entry name" value="Acyl-CoA_dh_M"/>
    <property type="match status" value="1"/>
</dbReference>
<dbReference type="InterPro" id="IPR046373">
    <property type="entry name" value="Acyl-CoA_Oxase/DH_mid-dom_sf"/>
</dbReference>
<evidence type="ECO:0000256" key="4">
    <source>
        <dbReference type="ARBA" id="ARBA00022827"/>
    </source>
</evidence>
<dbReference type="Pfam" id="PF02771">
    <property type="entry name" value="Acyl-CoA_dh_N"/>
    <property type="match status" value="1"/>
</dbReference>
<keyword evidence="5" id="KW-0560">Oxidoreductase</keyword>
<dbReference type="Pfam" id="PF00441">
    <property type="entry name" value="Acyl-CoA_dh_1"/>
    <property type="match status" value="1"/>
</dbReference>
<evidence type="ECO:0000259" key="6">
    <source>
        <dbReference type="Pfam" id="PF00441"/>
    </source>
</evidence>
<dbReference type="InterPro" id="IPR036250">
    <property type="entry name" value="AcylCo_DH-like_C"/>
</dbReference>